<proteinExistence type="predicted"/>
<evidence type="ECO:0000313" key="1">
    <source>
        <dbReference type="EMBL" id="JAI07665.1"/>
    </source>
</evidence>
<sequence length="57" mass="6435">MKMNQVGQIGRLAISLVRERIPGSHVSSRVSKKPSQDPKEVCDLENIWYLGHLRSCS</sequence>
<organism evidence="1">
    <name type="scientific">Anguilla anguilla</name>
    <name type="common">European freshwater eel</name>
    <name type="synonym">Muraena anguilla</name>
    <dbReference type="NCBI Taxonomy" id="7936"/>
    <lineage>
        <taxon>Eukaryota</taxon>
        <taxon>Metazoa</taxon>
        <taxon>Chordata</taxon>
        <taxon>Craniata</taxon>
        <taxon>Vertebrata</taxon>
        <taxon>Euteleostomi</taxon>
        <taxon>Actinopterygii</taxon>
        <taxon>Neopterygii</taxon>
        <taxon>Teleostei</taxon>
        <taxon>Anguilliformes</taxon>
        <taxon>Anguillidae</taxon>
        <taxon>Anguilla</taxon>
    </lineage>
</organism>
<accession>A0A0E9XYB9</accession>
<reference evidence="1" key="1">
    <citation type="submission" date="2014-11" db="EMBL/GenBank/DDBJ databases">
        <authorList>
            <person name="Amaro Gonzalez C."/>
        </authorList>
    </citation>
    <scope>NUCLEOTIDE SEQUENCE</scope>
</reference>
<reference evidence="1" key="2">
    <citation type="journal article" date="2015" name="Fish Shellfish Immunol.">
        <title>Early steps in the European eel (Anguilla anguilla)-Vibrio vulnificus interaction in the gills: Role of the RtxA13 toxin.</title>
        <authorList>
            <person name="Callol A."/>
            <person name="Pajuelo D."/>
            <person name="Ebbesson L."/>
            <person name="Teles M."/>
            <person name="MacKenzie S."/>
            <person name="Amaro C."/>
        </authorList>
    </citation>
    <scope>NUCLEOTIDE SEQUENCE</scope>
</reference>
<name>A0A0E9XYB9_ANGAN</name>
<dbReference type="EMBL" id="GBXM01000913">
    <property type="protein sequence ID" value="JAI07665.1"/>
    <property type="molecule type" value="Transcribed_RNA"/>
</dbReference>
<dbReference type="AlphaFoldDB" id="A0A0E9XYB9"/>
<protein>
    <submittedName>
        <fullName evidence="1">Uncharacterized protein</fullName>
    </submittedName>
</protein>